<reference evidence="1" key="1">
    <citation type="journal article" date="2015" name="Nature">
        <title>Complex archaea that bridge the gap between prokaryotes and eukaryotes.</title>
        <authorList>
            <person name="Spang A."/>
            <person name="Saw J.H."/>
            <person name="Jorgensen S.L."/>
            <person name="Zaremba-Niedzwiedzka K."/>
            <person name="Martijn J."/>
            <person name="Lind A.E."/>
            <person name="van Eijk R."/>
            <person name="Schleper C."/>
            <person name="Guy L."/>
            <person name="Ettema T.J."/>
        </authorList>
    </citation>
    <scope>NUCLEOTIDE SEQUENCE</scope>
</reference>
<proteinExistence type="predicted"/>
<dbReference type="EMBL" id="LAZR01002097">
    <property type="protein sequence ID" value="KKN34570.1"/>
    <property type="molecule type" value="Genomic_DNA"/>
</dbReference>
<protein>
    <submittedName>
        <fullName evidence="1">Uncharacterized protein</fullName>
    </submittedName>
</protein>
<name>A0A0F9PS62_9ZZZZ</name>
<evidence type="ECO:0000313" key="1">
    <source>
        <dbReference type="EMBL" id="KKN34570.1"/>
    </source>
</evidence>
<sequence>MTNPLAPLIGACVWAWMPESENVLVPGPKLRPTLILEADEHGVLVAYGTSQKTDRYGPGEFVVTPDEMPGLSKATKFCLAKAFRLPFNKAFFLQHGQLKVAGILPASAKRKLALAAEEVGFI</sequence>
<gene>
    <name evidence="1" type="ORF">LCGC14_0792510</name>
</gene>
<organism evidence="1">
    <name type="scientific">marine sediment metagenome</name>
    <dbReference type="NCBI Taxonomy" id="412755"/>
    <lineage>
        <taxon>unclassified sequences</taxon>
        <taxon>metagenomes</taxon>
        <taxon>ecological metagenomes</taxon>
    </lineage>
</organism>
<comment type="caution">
    <text evidence="1">The sequence shown here is derived from an EMBL/GenBank/DDBJ whole genome shotgun (WGS) entry which is preliminary data.</text>
</comment>
<accession>A0A0F9PS62</accession>
<dbReference type="AlphaFoldDB" id="A0A0F9PS62"/>